<proteinExistence type="predicted"/>
<evidence type="ECO:0000256" key="2">
    <source>
        <dbReference type="SAM" id="MobiDB-lite"/>
    </source>
</evidence>
<dbReference type="InterPro" id="IPR000571">
    <property type="entry name" value="Znf_CCCH"/>
</dbReference>
<dbReference type="OrthoDB" id="629492at2759"/>
<name>A0A0D0CTX4_9AGAR</name>
<keyword evidence="5" id="KW-1185">Reference proteome</keyword>
<evidence type="ECO:0000313" key="4">
    <source>
        <dbReference type="EMBL" id="KIK62922.1"/>
    </source>
</evidence>
<feature type="region of interest" description="Disordered" evidence="2">
    <location>
        <begin position="104"/>
        <end position="133"/>
    </location>
</feature>
<feature type="compositionally biased region" description="Basic and acidic residues" evidence="2">
    <location>
        <begin position="122"/>
        <end position="133"/>
    </location>
</feature>
<keyword evidence="1" id="KW-0479">Metal-binding</keyword>
<keyword evidence="1" id="KW-0863">Zinc-finger</keyword>
<organism evidence="4 5">
    <name type="scientific">Collybiopsis luxurians FD-317 M1</name>
    <dbReference type="NCBI Taxonomy" id="944289"/>
    <lineage>
        <taxon>Eukaryota</taxon>
        <taxon>Fungi</taxon>
        <taxon>Dikarya</taxon>
        <taxon>Basidiomycota</taxon>
        <taxon>Agaricomycotina</taxon>
        <taxon>Agaricomycetes</taxon>
        <taxon>Agaricomycetidae</taxon>
        <taxon>Agaricales</taxon>
        <taxon>Marasmiineae</taxon>
        <taxon>Omphalotaceae</taxon>
        <taxon>Collybiopsis</taxon>
        <taxon>Collybiopsis luxurians</taxon>
    </lineage>
</organism>
<dbReference type="Gene3D" id="3.30.1370.210">
    <property type="match status" value="1"/>
</dbReference>
<feature type="domain" description="C3H1-type" evidence="3">
    <location>
        <begin position="171"/>
        <end position="197"/>
    </location>
</feature>
<dbReference type="SUPFAM" id="SSF48452">
    <property type="entry name" value="TPR-like"/>
    <property type="match status" value="1"/>
</dbReference>
<accession>A0A0D0CTX4</accession>
<keyword evidence="1" id="KW-0862">Zinc</keyword>
<feature type="zinc finger region" description="C3H1-type" evidence="1">
    <location>
        <begin position="171"/>
        <end position="197"/>
    </location>
</feature>
<evidence type="ECO:0000259" key="3">
    <source>
        <dbReference type="PROSITE" id="PS50103"/>
    </source>
</evidence>
<gene>
    <name evidence="4" type="ORF">GYMLUDRAFT_72163</name>
</gene>
<dbReference type="GO" id="GO:0008270">
    <property type="term" value="F:zinc ion binding"/>
    <property type="evidence" value="ECO:0007669"/>
    <property type="project" value="UniProtKB-KW"/>
</dbReference>
<dbReference type="InterPro" id="IPR011990">
    <property type="entry name" value="TPR-like_helical_dom_sf"/>
</dbReference>
<sequence length="397" mass="44548">MDDSTKPFNAPRYYAWLASEYNDLTLYNEAEAIATRALELQPSKLKARYNRAIARSYMNDLHGAIADVDALFKPKPKKLESQIPGVTQLRDSLHAILQVDEPSDATKKTLSWPDPDSVPAKPTKDDHRPRRVEASGQIRDALPCRTYNKATCSIEDCRFSHTPDTNSIRDTEGRNVCLNFLLGRCTRTKCFYKHSTSGLPKDITTAPSLNSTFTLKLQWWNDPVRMKEVGRHLDERHLRLDREYQDRVKARAAKAAQVPTTSTEKPAKGKVPAKKISGLFVAKQAAEHNKLIASKPKSGIVGDEKLGSRKPTFKASAKLGPSIAMKKRDQKKVKPQQDNQTAKLSRYPLPKTAKSLQKFTNCGLTDKDVDDLIDFGVNPWDEVAHSVFAEVDDYPSD</sequence>
<dbReference type="AlphaFoldDB" id="A0A0D0CTX4"/>
<evidence type="ECO:0000313" key="5">
    <source>
        <dbReference type="Proteomes" id="UP000053593"/>
    </source>
</evidence>
<evidence type="ECO:0000256" key="1">
    <source>
        <dbReference type="PROSITE-ProRule" id="PRU00723"/>
    </source>
</evidence>
<protein>
    <recommendedName>
        <fullName evidence="3">C3H1-type domain-containing protein</fullName>
    </recommendedName>
</protein>
<dbReference type="HOGENOM" id="CLU_694553_0_0_1"/>
<dbReference type="EMBL" id="KN834765">
    <property type="protein sequence ID" value="KIK62922.1"/>
    <property type="molecule type" value="Genomic_DNA"/>
</dbReference>
<dbReference type="PROSITE" id="PS50103">
    <property type="entry name" value="ZF_C3H1"/>
    <property type="match status" value="1"/>
</dbReference>
<dbReference type="Proteomes" id="UP000053593">
    <property type="component" value="Unassembled WGS sequence"/>
</dbReference>
<feature type="region of interest" description="Disordered" evidence="2">
    <location>
        <begin position="326"/>
        <end position="349"/>
    </location>
</feature>
<reference evidence="4 5" key="1">
    <citation type="submission" date="2014-04" db="EMBL/GenBank/DDBJ databases">
        <title>Evolutionary Origins and Diversification of the Mycorrhizal Mutualists.</title>
        <authorList>
            <consortium name="DOE Joint Genome Institute"/>
            <consortium name="Mycorrhizal Genomics Consortium"/>
            <person name="Kohler A."/>
            <person name="Kuo A."/>
            <person name="Nagy L.G."/>
            <person name="Floudas D."/>
            <person name="Copeland A."/>
            <person name="Barry K.W."/>
            <person name="Cichocki N."/>
            <person name="Veneault-Fourrey C."/>
            <person name="LaButti K."/>
            <person name="Lindquist E.A."/>
            <person name="Lipzen A."/>
            <person name="Lundell T."/>
            <person name="Morin E."/>
            <person name="Murat C."/>
            <person name="Riley R."/>
            <person name="Ohm R."/>
            <person name="Sun H."/>
            <person name="Tunlid A."/>
            <person name="Henrissat B."/>
            <person name="Grigoriev I.V."/>
            <person name="Hibbett D.S."/>
            <person name="Martin F."/>
        </authorList>
    </citation>
    <scope>NUCLEOTIDE SEQUENCE [LARGE SCALE GENOMIC DNA]</scope>
    <source>
        <strain evidence="4 5">FD-317 M1</strain>
    </source>
</reference>
<dbReference type="Gene3D" id="1.25.40.10">
    <property type="entry name" value="Tetratricopeptide repeat domain"/>
    <property type="match status" value="1"/>
</dbReference>